<dbReference type="SUPFAM" id="SSF48065">
    <property type="entry name" value="DBL homology domain (DH-domain)"/>
    <property type="match status" value="1"/>
</dbReference>
<dbReference type="SMART" id="SM00036">
    <property type="entry name" value="CNH"/>
    <property type="match status" value="1"/>
</dbReference>
<dbReference type="Gene3D" id="1.10.10.10">
    <property type="entry name" value="Winged helix-like DNA-binding domain superfamily/Winged helix DNA-binding domain"/>
    <property type="match status" value="1"/>
</dbReference>
<dbReference type="InterPro" id="IPR036388">
    <property type="entry name" value="WH-like_DNA-bd_sf"/>
</dbReference>
<feature type="compositionally biased region" description="Low complexity" evidence="3">
    <location>
        <begin position="284"/>
        <end position="305"/>
    </location>
</feature>
<feature type="domain" description="PH" evidence="4">
    <location>
        <begin position="1105"/>
        <end position="1244"/>
    </location>
</feature>
<dbReference type="SMART" id="SM00049">
    <property type="entry name" value="DEP"/>
    <property type="match status" value="1"/>
</dbReference>
<feature type="compositionally biased region" description="Low complexity" evidence="3">
    <location>
        <begin position="449"/>
        <end position="464"/>
    </location>
</feature>
<feature type="compositionally biased region" description="Low complexity" evidence="3">
    <location>
        <begin position="55"/>
        <end position="79"/>
    </location>
</feature>
<dbReference type="CDD" id="cd00160">
    <property type="entry name" value="RhoGEF"/>
    <property type="match status" value="1"/>
</dbReference>
<feature type="compositionally biased region" description="Polar residues" evidence="3">
    <location>
        <begin position="508"/>
        <end position="517"/>
    </location>
</feature>
<dbReference type="InterPro" id="IPR001849">
    <property type="entry name" value="PH_domain"/>
</dbReference>
<feature type="compositionally biased region" description="Low complexity" evidence="3">
    <location>
        <begin position="174"/>
        <end position="193"/>
    </location>
</feature>
<organism evidence="7 8">
    <name type="scientific">Kwoniella shivajii</name>
    <dbReference type="NCBI Taxonomy" id="564305"/>
    <lineage>
        <taxon>Eukaryota</taxon>
        <taxon>Fungi</taxon>
        <taxon>Dikarya</taxon>
        <taxon>Basidiomycota</taxon>
        <taxon>Agaricomycotina</taxon>
        <taxon>Tremellomycetes</taxon>
        <taxon>Tremellales</taxon>
        <taxon>Cryptococcaceae</taxon>
        <taxon>Kwoniella</taxon>
    </lineage>
</organism>
<dbReference type="SUPFAM" id="SSF46785">
    <property type="entry name" value="Winged helix' DNA-binding domain"/>
    <property type="match status" value="1"/>
</dbReference>
<feature type="compositionally biased region" description="Polar residues" evidence="3">
    <location>
        <begin position="399"/>
        <end position="409"/>
    </location>
</feature>
<evidence type="ECO:0000256" key="1">
    <source>
        <dbReference type="ARBA" id="ARBA00022553"/>
    </source>
</evidence>
<keyword evidence="1" id="KW-0597">Phosphoprotein</keyword>
<dbReference type="Proteomes" id="UP001329825">
    <property type="component" value="Chromosome 10"/>
</dbReference>
<evidence type="ECO:0000256" key="2">
    <source>
        <dbReference type="ARBA" id="ARBA00022658"/>
    </source>
</evidence>
<feature type="region of interest" description="Disordered" evidence="3">
    <location>
        <begin position="679"/>
        <end position="795"/>
    </location>
</feature>
<feature type="compositionally biased region" description="Polar residues" evidence="3">
    <location>
        <begin position="7"/>
        <end position="26"/>
    </location>
</feature>
<feature type="region of interest" description="Disordered" evidence="3">
    <location>
        <begin position="446"/>
        <end position="566"/>
    </location>
</feature>
<dbReference type="Pfam" id="PF15405">
    <property type="entry name" value="PH_5"/>
    <property type="match status" value="1"/>
</dbReference>
<feature type="region of interest" description="Disordered" evidence="3">
    <location>
        <begin position="1"/>
        <end position="420"/>
    </location>
</feature>
<dbReference type="PROSITE" id="PS50219">
    <property type="entry name" value="CNH"/>
    <property type="match status" value="1"/>
</dbReference>
<feature type="compositionally biased region" description="Low complexity" evidence="3">
    <location>
        <begin position="547"/>
        <end position="566"/>
    </location>
</feature>
<dbReference type="Pfam" id="PF00621">
    <property type="entry name" value="RhoGEF"/>
    <property type="match status" value="1"/>
</dbReference>
<dbReference type="CDD" id="cd04435">
    <property type="entry name" value="DEP_fRom2"/>
    <property type="match status" value="1"/>
</dbReference>
<dbReference type="Pfam" id="PF00610">
    <property type="entry name" value="DEP"/>
    <property type="match status" value="1"/>
</dbReference>
<name>A0ABZ1DBM1_9TREE</name>
<evidence type="ECO:0000259" key="5">
    <source>
        <dbReference type="PROSITE" id="PS50010"/>
    </source>
</evidence>
<dbReference type="InterPro" id="IPR035899">
    <property type="entry name" value="DBL_dom_sf"/>
</dbReference>
<dbReference type="InterPro" id="IPR000219">
    <property type="entry name" value="DH_dom"/>
</dbReference>
<dbReference type="PANTHER" id="PTHR46572">
    <property type="entry name" value="RHO1 GDP-GTP EXCHANGE PROTEIN 1-RELATED"/>
    <property type="match status" value="1"/>
</dbReference>
<keyword evidence="8" id="KW-1185">Reference proteome</keyword>
<dbReference type="EMBL" id="CP141890">
    <property type="protein sequence ID" value="WRT70371.1"/>
    <property type="molecule type" value="Genomic_DNA"/>
</dbReference>
<keyword evidence="2" id="KW-0344">Guanine-nucleotide releasing factor</keyword>
<dbReference type="InterPro" id="IPR036390">
    <property type="entry name" value="WH_DNA-bd_sf"/>
</dbReference>
<feature type="region of interest" description="Disordered" evidence="3">
    <location>
        <begin position="1174"/>
        <end position="1204"/>
    </location>
</feature>
<feature type="domain" description="CNH" evidence="6">
    <location>
        <begin position="1266"/>
        <end position="1563"/>
    </location>
</feature>
<proteinExistence type="predicted"/>
<evidence type="ECO:0000313" key="7">
    <source>
        <dbReference type="EMBL" id="WRT70371.1"/>
    </source>
</evidence>
<dbReference type="SMART" id="SM00233">
    <property type="entry name" value="PH"/>
    <property type="match status" value="1"/>
</dbReference>
<dbReference type="GeneID" id="87959499"/>
<feature type="compositionally biased region" description="Low complexity" evidence="3">
    <location>
        <begin position="201"/>
        <end position="211"/>
    </location>
</feature>
<gene>
    <name evidence="7" type="ORF">IL334_007369</name>
</gene>
<feature type="compositionally biased region" description="Low complexity" evidence="3">
    <location>
        <begin position="244"/>
        <end position="257"/>
    </location>
</feature>
<protein>
    <recommendedName>
        <fullName evidence="9">Rho guanyl-nucleotide exchange factor</fullName>
    </recommendedName>
</protein>
<dbReference type="InterPro" id="IPR052233">
    <property type="entry name" value="Rho-type_GEFs"/>
</dbReference>
<feature type="compositionally biased region" description="Polar residues" evidence="3">
    <location>
        <begin position="702"/>
        <end position="741"/>
    </location>
</feature>
<dbReference type="InterPro" id="IPR001180">
    <property type="entry name" value="CNH_dom"/>
</dbReference>
<feature type="domain" description="DH" evidence="5">
    <location>
        <begin position="883"/>
        <end position="1070"/>
    </location>
</feature>
<evidence type="ECO:0000256" key="3">
    <source>
        <dbReference type="SAM" id="MobiDB-lite"/>
    </source>
</evidence>
<dbReference type="PROSITE" id="PS50010">
    <property type="entry name" value="DH_2"/>
    <property type="match status" value="1"/>
</dbReference>
<dbReference type="Gene3D" id="2.30.29.30">
    <property type="entry name" value="Pleckstrin-homology domain (PH domain)/Phosphotyrosine-binding domain (PTB)"/>
    <property type="match status" value="1"/>
</dbReference>
<evidence type="ECO:0000259" key="4">
    <source>
        <dbReference type="PROSITE" id="PS50003"/>
    </source>
</evidence>
<dbReference type="InterPro" id="IPR011993">
    <property type="entry name" value="PH-like_dom_sf"/>
</dbReference>
<feature type="compositionally biased region" description="Gly residues" evidence="3">
    <location>
        <begin position="131"/>
        <end position="145"/>
    </location>
</feature>
<sequence>MPPSGPRSRTTQPSNAQVRPTANQRNEVFENIFGRPAGGHHLGGPVQGQGPAHPSSSSSASSVPGGYHYSSSSSNHLNPAQPSYPPGTAYQNAPSLPPPPPRQHYPQQHTYHPPQPPNQPILTGPSANSVYGGGQYDNIGSGSGTYGRKVSQGYASSAYGVPVGDLPDRRASLAPSTYSATSTASYYSPNPDSVSPPPPRSNRLPSNPGNSYPAPLPQTSRIPSGPGPVTRQAGLTPAQAYQASQGGYSNNGGMSSSPASAIFPHRSSSSPAPAPAPAHPIPNPSSRTDPSASVTSFSSTISSGSRLPHSNSTASFPKPMTGPTSRSPPPPIEEYDRNGSTTPDYLGQALGKLAFETSPQKGFLDDFGLSSRSGKDGNHDYFAQQDSQPPPIPPKAEQRQGSFSSQSGPSMHKRMASDSSIASSVYTTTAGRTYMAPLSQIDTSATVQGSFSSPTTPTGSDSGFAAHAQRRMSGRKSMESTVSLPLPGTDSPLPPGAAPSATAAYDTRATSFSGSSNSRKDVVQSMRSGTGSIGHGTQRRSHSNGAPPSSFTFPTPLSSQRSLSGTLTRSTSTARALILSSMPPIYPALLSQVAEAFKKLLNLSELVKDGITYKDSFDGRTAVGIIADIIKTPDRNLALLLGRALDAQKFFHDVTYDHRLRDNPHEVYQFKERLTAAPFINGNGSNGNAAQDSPISEHAGLNRTSSMGSTSHHGRSSQSGMSRPSINQGHSDSGSITNTSDGGHMMSMGSTASHSHSTPATSTTTLASPKSLTKSHHWDHMTPGGGNIVSGDDGLDTEDDLPVGVFTLLTDCYSPTCSRERLCYSINCPRRLEQMKRLNMKPQPGLSRKLSEESIVDVKETGTLWIHSVSQEILDSVDDTEKKRQEAINEVIYTERDFVRDLEYLRDSWVKPLRTSDVVDAKRRDDFVRQVFWNVHDVLTVNHPLAEKLTKRQKKEPVVSSIGDLFLERVPLFEPFVTYGAHQLFGKYEFEKEKGANPAFQKFVDETERKPESRKLELNGYLTKPTTRLGRYPLLLEAVLKYTPDDHPDKKVLPEVIKMVRGFLTKVNEESGKSENIFELAQIEQSLVFRPGESIDLRLRDKSRQLVHKGPLKRRGGNREEIADLIGFLFDHALLLVKPKWVQKSEQYKVYRRPIPLELLVLVTPDDQYNSSKLSASRAKIMPRQSNTTKIGSTSLSHPPKPESKHGFSITIVHLGKKGYSMQLWVDTYMSRKKWLESIDKQQTILRDRSCVFVSETITEGVFGGLRKVNCVSPYDMGHRMIYGTDEGVYFSNLRDDKLRDPVKVINLLDVTQVDVIEEFQLLIVLHERCVTTFPLDSLDPNDANAALKRGKRISSHTSFIKSGVCLGKTLIAIVKSSTLSSTIKVMEPIDQSMRGKKAPGGFMKRLNGRDDALKLFKEFYIPTESSSVHFLKTKLCVGCTKGFEIVDLETLDMQGLLDPSDASLDFVLKRDNVRPIAIYRIEEDFLLCYDEFAFYVNKNGWRSRPKWAIVWEGLPTAFALQYPYVIAFEPTFIEVHHVETGHLVQIIPGSNIQCLFADTPPSRVNAPAPPPNRQLMYPSGPGGGVYGRPPPPPPGTGPGYPQQGYFPPPNSSQPYLPQPQGGNRPRPPPPPGSYAMQPPQGGLVPRFARQQVIFTSDEGHVQFLKFPPPQMNSSTHIQSNQIQNRSAPSSQMGSQSMRGSHPKI</sequence>
<dbReference type="Pfam" id="PF00780">
    <property type="entry name" value="CNH"/>
    <property type="match status" value="1"/>
</dbReference>
<evidence type="ECO:0000259" key="6">
    <source>
        <dbReference type="PROSITE" id="PS50219"/>
    </source>
</evidence>
<feature type="region of interest" description="Disordered" evidence="3">
    <location>
        <begin position="1664"/>
        <end position="1705"/>
    </location>
</feature>
<dbReference type="SUPFAM" id="SSF50729">
    <property type="entry name" value="PH domain-like"/>
    <property type="match status" value="1"/>
</dbReference>
<dbReference type="SMART" id="SM00325">
    <property type="entry name" value="RhoGEF"/>
    <property type="match status" value="1"/>
</dbReference>
<feature type="region of interest" description="Disordered" evidence="3">
    <location>
        <begin position="1564"/>
        <end position="1643"/>
    </location>
</feature>
<dbReference type="PANTHER" id="PTHR46572:SF2">
    <property type="entry name" value="RHO1 GDP-GTP EXCHANGE PROTEIN 1-RELATED"/>
    <property type="match status" value="1"/>
</dbReference>
<evidence type="ECO:0000313" key="8">
    <source>
        <dbReference type="Proteomes" id="UP001329825"/>
    </source>
</evidence>
<reference evidence="7 8" key="1">
    <citation type="submission" date="2024-01" db="EMBL/GenBank/DDBJ databases">
        <title>Comparative genomics of Cryptococcus and Kwoniella reveals pathogenesis evolution and contrasting modes of karyotype evolution via chromosome fusion or intercentromeric recombination.</title>
        <authorList>
            <person name="Coelho M.A."/>
            <person name="David-Palma M."/>
            <person name="Shea T."/>
            <person name="Bowers K."/>
            <person name="McGinley-Smith S."/>
            <person name="Mohammad A.W."/>
            <person name="Gnirke A."/>
            <person name="Yurkov A.M."/>
            <person name="Nowrousian M."/>
            <person name="Sun S."/>
            <person name="Cuomo C.A."/>
            <person name="Heitman J."/>
        </authorList>
    </citation>
    <scope>NUCLEOTIDE SEQUENCE [LARGE SCALE GENOMIC DNA]</scope>
    <source>
        <strain evidence="7">CBS 11374</strain>
    </source>
</reference>
<evidence type="ECO:0008006" key="9">
    <source>
        <dbReference type="Google" id="ProtNLM"/>
    </source>
</evidence>
<feature type="compositionally biased region" description="Polar residues" evidence="3">
    <location>
        <begin position="682"/>
        <end position="694"/>
    </location>
</feature>
<dbReference type="PROSITE" id="PS50003">
    <property type="entry name" value="PH_DOMAIN"/>
    <property type="match status" value="1"/>
</dbReference>
<feature type="compositionally biased region" description="Gly residues" evidence="3">
    <location>
        <begin position="36"/>
        <end position="47"/>
    </location>
</feature>
<dbReference type="InterPro" id="IPR041675">
    <property type="entry name" value="PH_5"/>
</dbReference>
<dbReference type="Gene3D" id="1.20.900.10">
    <property type="entry name" value="Dbl homology (DH) domain"/>
    <property type="match status" value="1"/>
</dbReference>
<feature type="compositionally biased region" description="Polar residues" evidence="3">
    <location>
        <begin position="1672"/>
        <end position="1689"/>
    </location>
</feature>
<feature type="compositionally biased region" description="Pro residues" evidence="3">
    <location>
        <begin position="272"/>
        <end position="283"/>
    </location>
</feature>
<dbReference type="InterPro" id="IPR000591">
    <property type="entry name" value="DEP_dom"/>
</dbReference>
<accession>A0ABZ1DBM1</accession>
<feature type="compositionally biased region" description="Low complexity" evidence="3">
    <location>
        <begin position="750"/>
        <end position="772"/>
    </location>
</feature>
<feature type="compositionally biased region" description="Polar residues" evidence="3">
    <location>
        <begin position="1184"/>
        <end position="1197"/>
    </location>
</feature>
<dbReference type="RefSeq" id="XP_062795110.1">
    <property type="nucleotide sequence ID" value="XM_062939059.1"/>
</dbReference>
<feature type="compositionally biased region" description="Low complexity" evidence="3">
    <location>
        <begin position="1690"/>
        <end position="1705"/>
    </location>
</feature>